<dbReference type="EMBL" id="MSFO01000001">
    <property type="protein sequence ID" value="PLB54150.1"/>
    <property type="molecule type" value="Genomic_DNA"/>
</dbReference>
<feature type="transmembrane region" description="Helical" evidence="5">
    <location>
        <begin position="148"/>
        <end position="168"/>
    </location>
</feature>
<dbReference type="OrthoDB" id="3358017at2759"/>
<keyword evidence="3 5" id="KW-1133">Transmembrane helix</keyword>
<comment type="subcellular location">
    <subcellularLocation>
        <location evidence="1">Membrane</location>
        <topology evidence="1">Multi-pass membrane protein</topology>
    </subcellularLocation>
</comment>
<dbReference type="PANTHER" id="PTHR31465">
    <property type="entry name" value="PROTEIN RTA1-RELATED"/>
    <property type="match status" value="1"/>
</dbReference>
<evidence type="ECO:0000313" key="7">
    <source>
        <dbReference type="Proteomes" id="UP000234275"/>
    </source>
</evidence>
<evidence type="ECO:0000256" key="5">
    <source>
        <dbReference type="SAM" id="Phobius"/>
    </source>
</evidence>
<keyword evidence="2 5" id="KW-0812">Transmembrane</keyword>
<dbReference type="Proteomes" id="UP000234275">
    <property type="component" value="Unassembled WGS sequence"/>
</dbReference>
<accession>A0A2I2GMR6</accession>
<keyword evidence="7" id="KW-1185">Reference proteome</keyword>
<feature type="transmembrane region" description="Helical" evidence="5">
    <location>
        <begin position="188"/>
        <end position="208"/>
    </location>
</feature>
<dbReference type="RefSeq" id="XP_024709452.1">
    <property type="nucleotide sequence ID" value="XM_024853888.1"/>
</dbReference>
<reference evidence="6 7" key="1">
    <citation type="submission" date="2016-12" db="EMBL/GenBank/DDBJ databases">
        <title>The genomes of Aspergillus section Nigri reveals drivers in fungal speciation.</title>
        <authorList>
            <consortium name="DOE Joint Genome Institute"/>
            <person name="Vesth T.C."/>
            <person name="Nybo J."/>
            <person name="Theobald S."/>
            <person name="Brandl J."/>
            <person name="Frisvad J.C."/>
            <person name="Nielsen K.F."/>
            <person name="Lyhne E.K."/>
            <person name="Kogle M.E."/>
            <person name="Kuo A."/>
            <person name="Riley R."/>
            <person name="Clum A."/>
            <person name="Nolan M."/>
            <person name="Lipzen A."/>
            <person name="Salamov A."/>
            <person name="Henrissat B."/>
            <person name="Wiebenga A."/>
            <person name="De Vries R.P."/>
            <person name="Grigoriev I.V."/>
            <person name="Mortensen U.H."/>
            <person name="Andersen M.R."/>
            <person name="Baker S.E."/>
        </authorList>
    </citation>
    <scope>NUCLEOTIDE SEQUENCE [LARGE SCALE GENOMIC DNA]</scope>
    <source>
        <strain evidence="6 7">IBT 23096</strain>
    </source>
</reference>
<name>A0A2I2GMR6_9EURO</name>
<gene>
    <name evidence="6" type="ORF">P170DRAFT_482567</name>
</gene>
<evidence type="ECO:0000313" key="6">
    <source>
        <dbReference type="EMBL" id="PLB54150.1"/>
    </source>
</evidence>
<dbReference type="InterPro" id="IPR007568">
    <property type="entry name" value="RTA1"/>
</dbReference>
<feature type="transmembrane region" description="Helical" evidence="5">
    <location>
        <begin position="15"/>
        <end position="32"/>
    </location>
</feature>
<evidence type="ECO:0000256" key="3">
    <source>
        <dbReference type="ARBA" id="ARBA00022989"/>
    </source>
</evidence>
<feature type="transmembrane region" description="Helical" evidence="5">
    <location>
        <begin position="39"/>
        <end position="57"/>
    </location>
</feature>
<evidence type="ECO:0000256" key="2">
    <source>
        <dbReference type="ARBA" id="ARBA00022692"/>
    </source>
</evidence>
<sequence>MGSWSLYDYEPSKPAALVAILAYALSSIYHIYQLVQLKAYFFTSFIVGAIMMTIGYISRTISSNGTTALAPYIAQNICILLPPSLYAATIYMIYGRVVIHLRVPRLSLISPYKVTKIFVVGDTIAFLTQASGGGMMAMQELASMGHKITIVGLFVFFGLFLTVTGTFVRRLGNRGTAGSQVPGDVKRLLTVLLVVSGVIIVRCLYRIVEFCQGNDGYLMRHEVLMYVFDTIPMFGVQVVFHFFHPGVILGQGRGFEAVDVAM</sequence>
<feature type="transmembrane region" description="Helical" evidence="5">
    <location>
        <begin position="69"/>
        <end position="94"/>
    </location>
</feature>
<dbReference type="Pfam" id="PF04479">
    <property type="entry name" value="RTA1"/>
    <property type="match status" value="1"/>
</dbReference>
<feature type="transmembrane region" description="Helical" evidence="5">
    <location>
        <begin position="223"/>
        <end position="243"/>
    </location>
</feature>
<dbReference type="STRING" id="1392250.A0A2I2GMR6"/>
<evidence type="ECO:0000256" key="4">
    <source>
        <dbReference type="ARBA" id="ARBA00023136"/>
    </source>
</evidence>
<organism evidence="6 7">
    <name type="scientific">Aspergillus steynii IBT 23096</name>
    <dbReference type="NCBI Taxonomy" id="1392250"/>
    <lineage>
        <taxon>Eukaryota</taxon>
        <taxon>Fungi</taxon>
        <taxon>Dikarya</taxon>
        <taxon>Ascomycota</taxon>
        <taxon>Pezizomycotina</taxon>
        <taxon>Eurotiomycetes</taxon>
        <taxon>Eurotiomycetidae</taxon>
        <taxon>Eurotiales</taxon>
        <taxon>Aspergillaceae</taxon>
        <taxon>Aspergillus</taxon>
        <taxon>Aspergillus subgen. Circumdati</taxon>
    </lineage>
</organism>
<dbReference type="AlphaFoldDB" id="A0A2I2GMR6"/>
<dbReference type="PANTHER" id="PTHR31465:SF33">
    <property type="entry name" value="DOMAIN PROTEIN, PUTATIVE (AFU_ORTHOLOGUE AFUA_5G01310)-RELATED"/>
    <property type="match status" value="1"/>
</dbReference>
<dbReference type="VEuPathDB" id="FungiDB:P170DRAFT_482567"/>
<keyword evidence="4 5" id="KW-0472">Membrane</keyword>
<protein>
    <submittedName>
        <fullName evidence="6">Putative RTA1 domain protein</fullName>
    </submittedName>
</protein>
<evidence type="ECO:0000256" key="1">
    <source>
        <dbReference type="ARBA" id="ARBA00004141"/>
    </source>
</evidence>
<comment type="caution">
    <text evidence="6">The sequence shown here is derived from an EMBL/GenBank/DDBJ whole genome shotgun (WGS) entry which is preliminary data.</text>
</comment>
<proteinExistence type="predicted"/>
<dbReference type="GeneID" id="36561586"/>
<feature type="transmembrane region" description="Helical" evidence="5">
    <location>
        <begin position="114"/>
        <end position="136"/>
    </location>
</feature>
<dbReference type="GO" id="GO:0016020">
    <property type="term" value="C:membrane"/>
    <property type="evidence" value="ECO:0007669"/>
    <property type="project" value="UniProtKB-SubCell"/>
</dbReference>